<comment type="caution">
    <text evidence="3">The sequence shown here is derived from an EMBL/GenBank/DDBJ whole genome shotgun (WGS) entry which is preliminary data.</text>
</comment>
<feature type="compositionally biased region" description="Basic and acidic residues" evidence="2">
    <location>
        <begin position="1583"/>
        <end position="1593"/>
    </location>
</feature>
<protein>
    <submittedName>
        <fullName evidence="3">Uncharacterized protein</fullName>
    </submittedName>
</protein>
<feature type="region of interest" description="Disordered" evidence="2">
    <location>
        <begin position="687"/>
        <end position="750"/>
    </location>
</feature>
<feature type="compositionally biased region" description="Acidic residues" evidence="2">
    <location>
        <begin position="246"/>
        <end position="263"/>
    </location>
</feature>
<feature type="coiled-coil region" evidence="1">
    <location>
        <begin position="1021"/>
        <end position="1048"/>
    </location>
</feature>
<reference evidence="3 4" key="1">
    <citation type="submission" date="2021-07" db="EMBL/GenBank/DDBJ databases">
        <authorList>
            <person name="Imarazene B."/>
            <person name="Zahm M."/>
            <person name="Klopp C."/>
            <person name="Cabau C."/>
            <person name="Beille S."/>
            <person name="Jouanno E."/>
            <person name="Castinel A."/>
            <person name="Lluch J."/>
            <person name="Gil L."/>
            <person name="Kuchtly C."/>
            <person name="Lopez Roques C."/>
            <person name="Donnadieu C."/>
            <person name="Parrinello H."/>
            <person name="Journot L."/>
            <person name="Du K."/>
            <person name="Schartl M."/>
            <person name="Retaux S."/>
            <person name="Guiguen Y."/>
        </authorList>
    </citation>
    <scope>NUCLEOTIDE SEQUENCE [LARGE SCALE GENOMIC DNA]</scope>
    <source>
        <strain evidence="3">Pach_M1</strain>
        <tissue evidence="3">Testis</tissue>
    </source>
</reference>
<dbReference type="OMA" id="NENMTEH"/>
<evidence type="ECO:0000313" key="3">
    <source>
        <dbReference type="EMBL" id="KAG9267401.1"/>
    </source>
</evidence>
<gene>
    <name evidence="3" type="ORF">AMEX_G18236</name>
</gene>
<feature type="region of interest" description="Disordered" evidence="2">
    <location>
        <begin position="1755"/>
        <end position="1828"/>
    </location>
</feature>
<keyword evidence="1" id="KW-0175">Coiled coil</keyword>
<feature type="compositionally biased region" description="Low complexity" evidence="2">
    <location>
        <begin position="873"/>
        <end position="888"/>
    </location>
</feature>
<accession>A0A8T2LET0</accession>
<feature type="compositionally biased region" description="Basic and acidic residues" evidence="2">
    <location>
        <begin position="295"/>
        <end position="306"/>
    </location>
</feature>
<feature type="region of interest" description="Disordered" evidence="2">
    <location>
        <begin position="293"/>
        <end position="315"/>
    </location>
</feature>
<feature type="region of interest" description="Disordered" evidence="2">
    <location>
        <begin position="1474"/>
        <end position="1506"/>
    </location>
</feature>
<feature type="region of interest" description="Disordered" evidence="2">
    <location>
        <begin position="1617"/>
        <end position="1642"/>
    </location>
</feature>
<name>A0A8T2LET0_ASTMX</name>
<evidence type="ECO:0000256" key="1">
    <source>
        <dbReference type="SAM" id="Coils"/>
    </source>
</evidence>
<organism evidence="3 4">
    <name type="scientific">Astyanax mexicanus</name>
    <name type="common">Blind cave fish</name>
    <name type="synonym">Astyanax fasciatus mexicanus</name>
    <dbReference type="NCBI Taxonomy" id="7994"/>
    <lineage>
        <taxon>Eukaryota</taxon>
        <taxon>Metazoa</taxon>
        <taxon>Chordata</taxon>
        <taxon>Craniata</taxon>
        <taxon>Vertebrata</taxon>
        <taxon>Euteleostomi</taxon>
        <taxon>Actinopterygii</taxon>
        <taxon>Neopterygii</taxon>
        <taxon>Teleostei</taxon>
        <taxon>Ostariophysi</taxon>
        <taxon>Characiformes</taxon>
        <taxon>Characoidei</taxon>
        <taxon>Acestrorhamphidae</taxon>
        <taxon>Acestrorhamphinae</taxon>
        <taxon>Astyanax</taxon>
    </lineage>
</organism>
<sequence length="1828" mass="203167">MEGSESSINRIGRTIWTVWGYLSGAVGRYLKPEVSNEEDKQNGEDTAADVTISKSYRELKEDEEETERSETNTWAQSESPQSGVRVRLAAVQWEKASIRKGGTKRKTGTGVAWNTGVQEGRKEGTERKVHEKRDGEASDNNNEAVRTKSNDFVEEAFVDAPSSINLGKGAQDFGDSGSVELGIDAVRSEHVISDNAEKAAMKIESAGQGAILEEPTNKCGFEDNKNVPEALDKKVIKHAKDKDENEVKEDEQETNQSITEDETEAYTSGMADDLLSHLTHSTKQMEDLFGSPSNEELKMDGEHSETTETTEIQSEREVIEASVEETKQRTEGFIKDEQEESKHDVVDYKSNLEEAKATAFELLEEPRTAQEEHREKEIIEHESEPVNMAVLTPGKEDSNHETMEEIVGTITDGNIQAAQQVISETLNICESKQDEAQFGFTEEIVKIRKEPVSESVCPVTEYEEILTPETELAEAIEESKLVTVGSVKEGQPEADLESSEFRSPEIVYKPNFHESELDESQTVFTEEMIKPECEALEESLTGQKENTEIHGNEPESFRKGTENDPASVTEESKQLTLATTEDEQQEAKQFSESEFAEAVELCESKLDESLIQLTEEREETECDILEEPVMGLIEVAERESNQVLDESEQHKAGFESSEFIVSEIAAKPDIHKSKLDENQIVFPVEMEETECEPLEESATGQMENAEIYGNKPESFSKGTENDPASVTEESKQLTLATTEDEQQEAKQFSESEFAEAVELCESKLDESPIQLTEEREETECDILEEPVMGHIEVAERESNQVLEESVQHKAGFESSEFIVSEIAAKQDIHKSKLDENQIVFPEEMEETESEPLEKPTTGQMENAEIYGKETEPISESTENETTPTTEIEPVNIIKQSSQMTLETAEDEHQEATQLGESKFPEAVDLCESKLDESPVQCTEERAKNEWDLVEEPVTGLMEVAETHGKDLEPFSIDTENEAAPTVLEESELAIVGTRKEGYHNAGFESSEFVGSEIADKSDIHKAKLDDNLTEFSEEIAETEERVMSEKCDLLVEHVTGHVEVAEVHGKDLEPSRKDTETVADLLPDSESITLFLLEPTQEIVVTGKSEQREADQQQLVSEVIGSEITENLAKLDETQSEFTAGIVETECEFSSKMTFNDESVDRETVEAIVEEADQLNQPDENSEAGTTLHVALRTEEETLGDTVYAIYGSQTPEMVIKQDSESVIVLVTEEPGNQSETTEFQQEVRAEVAADVMKKSAVMERVHEQPKCNEHLALQETMAYGLSVLGNESLQEFSDSKHIIELQLPEEQISIMQIKTKEMESGFAEQAEETAVESVDKMPSSSPQELDKCENVSVGIELLTGLTTETKDSFTAQKVEVLEVNTELTAVRDRVITEAKCEKAAFEMDASETESESTLAAVEAPETFGKSEASVSDETFGSQSLFKQDEWTVQDRSAVEPHGQQMEYSGELGLPESESALETSAEMQRDLEKGGGEDAKSPDETDGGFPYEKQVMMASLGVVNEVMRGLKQKCEESQSLSSREMDTHEKGVTETLKERVETSDPNLNLLHTVEIRQNLPVEAMDIGSERERKEEVSQHTTGDDVELLAEGKEDIGFKEEKADGEEKLLVDSNGNMQERSRPGLKRGFEKMARNEESKPTVPKDWAGTSLVLQQVSSLDCTVQKSKIAVKNPHVRPPKDPRTLINKASVEPLAPTRPLQPSPLRKVQGEGLIIPQKGVQGIGFKLPGLGAGFPALRKTDAGRKIRDEGETESSSTESLPLQKSDPPTETKEESVKPEQPANKPKWTPPRHPGMGNPMMMSELKSKLKKTGKE</sequence>
<feature type="region of interest" description="Disordered" evidence="2">
    <location>
        <begin position="1686"/>
        <end position="1719"/>
    </location>
</feature>
<feature type="compositionally biased region" description="Basic and acidic residues" evidence="2">
    <location>
        <begin position="1781"/>
        <end position="1791"/>
    </location>
</feature>
<evidence type="ECO:0000256" key="2">
    <source>
        <dbReference type="SAM" id="MobiDB-lite"/>
    </source>
</evidence>
<feature type="region of interest" description="Disordered" evidence="2">
    <location>
        <begin position="238"/>
        <end position="263"/>
    </location>
</feature>
<feature type="region of interest" description="Disordered" evidence="2">
    <location>
        <begin position="539"/>
        <end position="592"/>
    </location>
</feature>
<feature type="region of interest" description="Disordered" evidence="2">
    <location>
        <begin position="34"/>
        <end position="83"/>
    </location>
</feature>
<proteinExistence type="predicted"/>
<feature type="region of interest" description="Disordered" evidence="2">
    <location>
        <begin position="118"/>
        <end position="144"/>
    </location>
</feature>
<feature type="compositionally biased region" description="Basic and acidic residues" evidence="2">
    <location>
        <begin position="119"/>
        <end position="136"/>
    </location>
</feature>
<dbReference type="Proteomes" id="UP000752171">
    <property type="component" value="Unassembled WGS sequence"/>
</dbReference>
<feature type="compositionally biased region" description="Basic and acidic residues" evidence="2">
    <location>
        <begin position="545"/>
        <end position="562"/>
    </location>
</feature>
<evidence type="ECO:0000313" key="4">
    <source>
        <dbReference type="Proteomes" id="UP000752171"/>
    </source>
</evidence>
<dbReference type="EMBL" id="JAICCE010000015">
    <property type="protein sequence ID" value="KAG9267401.1"/>
    <property type="molecule type" value="Genomic_DNA"/>
</dbReference>
<feature type="region of interest" description="Disordered" evidence="2">
    <location>
        <begin position="1581"/>
        <end position="1600"/>
    </location>
</feature>
<feature type="compositionally biased region" description="Basic and acidic residues" evidence="2">
    <location>
        <begin position="1483"/>
        <end position="1499"/>
    </location>
</feature>
<feature type="region of interest" description="Disordered" evidence="2">
    <location>
        <begin position="834"/>
        <end position="918"/>
    </location>
</feature>